<organism evidence="3 4">
    <name type="scientific">Apatococcus lobatus</name>
    <dbReference type="NCBI Taxonomy" id="904363"/>
    <lineage>
        <taxon>Eukaryota</taxon>
        <taxon>Viridiplantae</taxon>
        <taxon>Chlorophyta</taxon>
        <taxon>core chlorophytes</taxon>
        <taxon>Trebouxiophyceae</taxon>
        <taxon>Chlorellales</taxon>
        <taxon>Chlorellaceae</taxon>
        <taxon>Apatococcus</taxon>
    </lineage>
</organism>
<feature type="compositionally biased region" description="Low complexity" evidence="2">
    <location>
        <begin position="339"/>
        <end position="350"/>
    </location>
</feature>
<dbReference type="InterPro" id="IPR011009">
    <property type="entry name" value="Kinase-like_dom_sf"/>
</dbReference>
<dbReference type="AlphaFoldDB" id="A0AAW1QXL2"/>
<comment type="similarity">
    <text evidence="1">Belongs to the choline/ethanolamine kinase family.</text>
</comment>
<dbReference type="PANTHER" id="PTHR22603">
    <property type="entry name" value="CHOLINE/ETHANOALAMINE KINASE"/>
    <property type="match status" value="1"/>
</dbReference>
<evidence type="ECO:0000313" key="4">
    <source>
        <dbReference type="Proteomes" id="UP001438707"/>
    </source>
</evidence>
<keyword evidence="4" id="KW-1185">Reference proteome</keyword>
<dbReference type="Pfam" id="PF01633">
    <property type="entry name" value="Choline_kinase"/>
    <property type="match status" value="2"/>
</dbReference>
<evidence type="ECO:0000256" key="1">
    <source>
        <dbReference type="ARBA" id="ARBA00038211"/>
    </source>
</evidence>
<dbReference type="Gene3D" id="3.30.200.20">
    <property type="entry name" value="Phosphorylase Kinase, domain 1"/>
    <property type="match status" value="1"/>
</dbReference>
<sequence length="616" mass="66163">MAGLTTGEVVDLSLLLTSPTKALLPILCLLPGWHEATEDRLVVSQISGAVTNFIYRCQLSKTGPYVLARIFGGTEGLFERAEEQRIFAGVAKAGLGPQLLLTFGNGRLEEFLLDRTISAAQMRTTQIATCVAAAMACFHFSSLAVSEEADSASKVILWRRMRFWAKSVLELYKPHEHEALGLTGIMDEIDHLKARITASHPPWRGFCHNDLQYGNMLLHSMPALALSLGTTAEISSVQFPASPMSTADADEDELEHMPGDDDSTQRSHANASLLEHSASAKSDAAQHDGETLNSSSTSDESSAGVGAQMACQSGHTNPARAKFSTAAAAAASREVDAAAAPSASTASRGTHGVCSRDTESPFRCAAASSREASTAAEGIHTEAGNEPGSAAEGANGASAEDECGSLDLHRMSRQSLNIGDTAVAARSLSEDDRGAEQDAFERAASVRPGDVVQLEVQAAQPSRASSEVERGRSNHSVSIRLIDYEYAALNPIAYDIANHWCEWGCDYHSPAPHVCNYDLMPSPKQQRRFVRAYVDAVASLRRQHSDHNVPLGILEEATSRAEVEAAIVAAANAYLPASHLYWGLWGLLQARISKIDFDFPSYAAQRLNMFRKLRPG</sequence>
<evidence type="ECO:0000313" key="3">
    <source>
        <dbReference type="EMBL" id="KAK9826264.1"/>
    </source>
</evidence>
<evidence type="ECO:0008006" key="5">
    <source>
        <dbReference type="Google" id="ProtNLM"/>
    </source>
</evidence>
<protein>
    <recommendedName>
        <fullName evidence="5">Choline kinase</fullName>
    </recommendedName>
</protein>
<comment type="caution">
    <text evidence="3">The sequence shown here is derived from an EMBL/GenBank/DDBJ whole genome shotgun (WGS) entry which is preliminary data.</text>
</comment>
<dbReference type="GO" id="GO:0004103">
    <property type="term" value="F:choline kinase activity"/>
    <property type="evidence" value="ECO:0007669"/>
    <property type="project" value="TreeGrafter"/>
</dbReference>
<feature type="region of interest" description="Disordered" evidence="2">
    <location>
        <begin position="241"/>
        <end position="316"/>
    </location>
</feature>
<dbReference type="GO" id="GO:0005737">
    <property type="term" value="C:cytoplasm"/>
    <property type="evidence" value="ECO:0007669"/>
    <property type="project" value="TreeGrafter"/>
</dbReference>
<name>A0AAW1QXL2_9CHLO</name>
<feature type="region of interest" description="Disordered" evidence="2">
    <location>
        <begin position="339"/>
        <end position="401"/>
    </location>
</feature>
<evidence type="ECO:0000256" key="2">
    <source>
        <dbReference type="SAM" id="MobiDB-lite"/>
    </source>
</evidence>
<reference evidence="3 4" key="1">
    <citation type="journal article" date="2024" name="Nat. Commun.">
        <title>Phylogenomics reveals the evolutionary origins of lichenization in chlorophyte algae.</title>
        <authorList>
            <person name="Puginier C."/>
            <person name="Libourel C."/>
            <person name="Otte J."/>
            <person name="Skaloud P."/>
            <person name="Haon M."/>
            <person name="Grisel S."/>
            <person name="Petersen M."/>
            <person name="Berrin J.G."/>
            <person name="Delaux P.M."/>
            <person name="Dal Grande F."/>
            <person name="Keller J."/>
        </authorList>
    </citation>
    <scope>NUCLEOTIDE SEQUENCE [LARGE SCALE GENOMIC DNA]</scope>
    <source>
        <strain evidence="3 4">SAG 2145</strain>
    </source>
</reference>
<dbReference type="PANTHER" id="PTHR22603:SF93">
    <property type="entry name" value="RE24176P"/>
    <property type="match status" value="1"/>
</dbReference>
<feature type="compositionally biased region" description="Basic and acidic residues" evidence="2">
    <location>
        <begin position="255"/>
        <end position="265"/>
    </location>
</feature>
<gene>
    <name evidence="3" type="ORF">WJX74_003749</name>
</gene>
<dbReference type="SUPFAM" id="SSF56112">
    <property type="entry name" value="Protein kinase-like (PK-like)"/>
    <property type="match status" value="2"/>
</dbReference>
<feature type="compositionally biased region" description="Low complexity" evidence="2">
    <location>
        <begin position="365"/>
        <end position="398"/>
    </location>
</feature>
<dbReference type="GO" id="GO:0004305">
    <property type="term" value="F:ethanolamine kinase activity"/>
    <property type="evidence" value="ECO:0007669"/>
    <property type="project" value="TreeGrafter"/>
</dbReference>
<dbReference type="GO" id="GO:0006646">
    <property type="term" value="P:phosphatidylethanolamine biosynthetic process"/>
    <property type="evidence" value="ECO:0007669"/>
    <property type="project" value="TreeGrafter"/>
</dbReference>
<proteinExistence type="inferred from homology"/>
<accession>A0AAW1QXL2</accession>
<dbReference type="Gene3D" id="3.90.1200.10">
    <property type="match status" value="2"/>
</dbReference>
<dbReference type="EMBL" id="JALJOS010000021">
    <property type="protein sequence ID" value="KAK9826264.1"/>
    <property type="molecule type" value="Genomic_DNA"/>
</dbReference>
<dbReference type="Proteomes" id="UP001438707">
    <property type="component" value="Unassembled WGS sequence"/>
</dbReference>